<evidence type="ECO:0000313" key="2">
    <source>
        <dbReference type="Proteomes" id="UP001174136"/>
    </source>
</evidence>
<dbReference type="AlphaFoldDB" id="A0AA47NXC7"/>
<dbReference type="EMBL" id="JAOPHQ010003700">
    <property type="protein sequence ID" value="KAK0142281.1"/>
    <property type="molecule type" value="Genomic_DNA"/>
</dbReference>
<proteinExistence type="predicted"/>
<accession>A0AA47NXC7</accession>
<keyword evidence="2" id="KW-1185">Reference proteome</keyword>
<evidence type="ECO:0000313" key="1">
    <source>
        <dbReference type="EMBL" id="KAK0142281.1"/>
    </source>
</evidence>
<dbReference type="Proteomes" id="UP001174136">
    <property type="component" value="Unassembled WGS sequence"/>
</dbReference>
<gene>
    <name evidence="1" type="ORF">N1851_020017</name>
</gene>
<name>A0AA47NXC7_MERPO</name>
<reference evidence="1" key="1">
    <citation type="journal article" date="2023" name="Front. Mar. Sci.">
        <title>A new Merluccius polli reference genome to investigate the effects of global change in West African waters.</title>
        <authorList>
            <person name="Mateo J.L."/>
            <person name="Blanco-Fernandez C."/>
            <person name="Garcia-Vazquez E."/>
            <person name="Machado-Schiaffino G."/>
        </authorList>
    </citation>
    <scope>NUCLEOTIDE SEQUENCE</scope>
    <source>
        <strain evidence="1">C29</strain>
        <tissue evidence="1">Fin</tissue>
    </source>
</reference>
<comment type="caution">
    <text evidence="1">The sequence shown here is derived from an EMBL/GenBank/DDBJ whole genome shotgun (WGS) entry which is preliminary data.</text>
</comment>
<sequence length="274" mass="32125">MYAFNYGYLEKKNMPTNINLDCGDHGIGLNDSQTLCFITNIPLIFGDLVPEDDLHWRLLLLLLNILNIMFSYSITEGMTVYLKYLIIEHHQLFKELYPSNNLIPKHHYMVHYPRIEAKHTFFKDCVNNFKNLTVSLVQKHQFAVAYHWECLASKAVESGPVKLCLLETLYTEDISAYLHIDSQATVNLTHWALMKTVFSKLTSIILHDGNVFFVLVEHETCFHDHFHAFQVREKIPKKILVLEKDRLRHFKSFDAQMSYEYDSHFYVVSESCII</sequence>
<protein>
    <submittedName>
        <fullName evidence="1">Uncharacterized protein</fullName>
    </submittedName>
</protein>
<organism evidence="1 2">
    <name type="scientific">Merluccius polli</name>
    <name type="common">Benguela hake</name>
    <name type="synonym">Merluccius cadenati</name>
    <dbReference type="NCBI Taxonomy" id="89951"/>
    <lineage>
        <taxon>Eukaryota</taxon>
        <taxon>Metazoa</taxon>
        <taxon>Chordata</taxon>
        <taxon>Craniata</taxon>
        <taxon>Vertebrata</taxon>
        <taxon>Euteleostomi</taxon>
        <taxon>Actinopterygii</taxon>
        <taxon>Neopterygii</taxon>
        <taxon>Teleostei</taxon>
        <taxon>Neoteleostei</taxon>
        <taxon>Acanthomorphata</taxon>
        <taxon>Zeiogadaria</taxon>
        <taxon>Gadariae</taxon>
        <taxon>Gadiformes</taxon>
        <taxon>Gadoidei</taxon>
        <taxon>Merlucciidae</taxon>
        <taxon>Merluccius</taxon>
    </lineage>
</organism>